<dbReference type="InterPro" id="IPR029775">
    <property type="entry name" value="NPHP4"/>
</dbReference>
<dbReference type="GO" id="GO:0097546">
    <property type="term" value="C:ciliary base"/>
    <property type="evidence" value="ECO:0007669"/>
    <property type="project" value="TreeGrafter"/>
</dbReference>
<dbReference type="PANTHER" id="PTHR31043">
    <property type="entry name" value="NEPHROCYSTIN-4"/>
    <property type="match status" value="1"/>
</dbReference>
<dbReference type="GeneTree" id="ENSGT00510000048827"/>
<dbReference type="PANTHER" id="PTHR31043:SF3">
    <property type="entry name" value="NEPHROCYSTIN-4"/>
    <property type="match status" value="1"/>
</dbReference>
<evidence type="ECO:0000313" key="2">
    <source>
        <dbReference type="Proteomes" id="UP000007635"/>
    </source>
</evidence>
<protein>
    <submittedName>
        <fullName evidence="1">Nephronophthisis 4</fullName>
    </submittedName>
</protein>
<reference evidence="1 2" key="1">
    <citation type="journal article" date="2021" name="G3 (Bethesda)">
        <title>Improved contiguity of the threespine stickleback genome using long-read sequencing.</title>
        <authorList>
            <person name="Nath S."/>
            <person name="Shaw D.E."/>
            <person name="White M.A."/>
        </authorList>
    </citation>
    <scope>NUCLEOTIDE SEQUENCE [LARGE SCALE GENOMIC DNA]</scope>
    <source>
        <strain evidence="1 2">Lake Benthic</strain>
    </source>
</reference>
<sequence>MVKTEDTPDMADGWREVFERSRVLPPPSQTVRLALDNHFTQSLGSQLTLSRLTAAHLPQAQETTGGGQEVTYQLRVTLFDRSHQHFFGNTWKSPSLRMKNKKIPVNEVLYFHTSLRLPSTVVVLELVSLSPRPDGSQQALGRGFAVLELFTNRPEAQAADGDRRLNLHHGSPRSLLHPLVKATDDYSSLLTTIDGAHLDCAVKNHQALVSVMHLLPENVLISGKEKIPGLAASPTGKLHISEKV</sequence>
<dbReference type="GO" id="GO:0097730">
    <property type="term" value="C:non-motile cilium"/>
    <property type="evidence" value="ECO:0007669"/>
    <property type="project" value="InterPro"/>
</dbReference>
<dbReference type="Proteomes" id="UP000007635">
    <property type="component" value="Chromosome XII"/>
</dbReference>
<dbReference type="GO" id="GO:0036064">
    <property type="term" value="C:ciliary basal body"/>
    <property type="evidence" value="ECO:0007669"/>
    <property type="project" value="TreeGrafter"/>
</dbReference>
<name>A0AAQ4Q8Y9_GASAC</name>
<dbReference type="GO" id="GO:0090090">
    <property type="term" value="P:negative regulation of canonical Wnt signaling pathway"/>
    <property type="evidence" value="ECO:0007669"/>
    <property type="project" value="InterPro"/>
</dbReference>
<reference evidence="1" key="3">
    <citation type="submission" date="2025-09" db="UniProtKB">
        <authorList>
            <consortium name="Ensembl"/>
        </authorList>
    </citation>
    <scope>IDENTIFICATION</scope>
</reference>
<accession>A0AAQ4Q8Y9</accession>
<dbReference type="GO" id="GO:0035869">
    <property type="term" value="C:ciliary transition zone"/>
    <property type="evidence" value="ECO:0007669"/>
    <property type="project" value="TreeGrafter"/>
</dbReference>
<keyword evidence="2" id="KW-1185">Reference proteome</keyword>
<dbReference type="GO" id="GO:1904491">
    <property type="term" value="P:protein localization to ciliary transition zone"/>
    <property type="evidence" value="ECO:0007669"/>
    <property type="project" value="TreeGrafter"/>
</dbReference>
<organism evidence="1 2">
    <name type="scientific">Gasterosteus aculeatus aculeatus</name>
    <name type="common">three-spined stickleback</name>
    <dbReference type="NCBI Taxonomy" id="481459"/>
    <lineage>
        <taxon>Eukaryota</taxon>
        <taxon>Metazoa</taxon>
        <taxon>Chordata</taxon>
        <taxon>Craniata</taxon>
        <taxon>Vertebrata</taxon>
        <taxon>Euteleostomi</taxon>
        <taxon>Actinopterygii</taxon>
        <taxon>Neopterygii</taxon>
        <taxon>Teleostei</taxon>
        <taxon>Neoteleostei</taxon>
        <taxon>Acanthomorphata</taxon>
        <taxon>Eupercaria</taxon>
        <taxon>Perciformes</taxon>
        <taxon>Cottioidei</taxon>
        <taxon>Gasterosteales</taxon>
        <taxon>Gasterosteidae</taxon>
        <taxon>Gasterosteus</taxon>
    </lineage>
</organism>
<proteinExistence type="predicted"/>
<dbReference type="Ensembl" id="ENSGACT00000063660.1">
    <property type="protein sequence ID" value="ENSGACP00000046773.1"/>
    <property type="gene ID" value="ENSGACG00000035358.1"/>
</dbReference>
<dbReference type="AlphaFoldDB" id="A0AAQ4Q8Y9"/>
<evidence type="ECO:0000313" key="1">
    <source>
        <dbReference type="Ensembl" id="ENSGACP00000046773.1"/>
    </source>
</evidence>
<reference evidence="1" key="2">
    <citation type="submission" date="2025-08" db="UniProtKB">
        <authorList>
            <consortium name="Ensembl"/>
        </authorList>
    </citation>
    <scope>IDENTIFICATION</scope>
</reference>